<dbReference type="AlphaFoldDB" id="A0A1I5JN36"/>
<dbReference type="SUPFAM" id="SSF52540">
    <property type="entry name" value="P-loop containing nucleoside triphosphate hydrolases"/>
    <property type="match status" value="1"/>
</dbReference>
<dbReference type="Gene3D" id="3.40.50.300">
    <property type="entry name" value="P-loop containing nucleotide triphosphate hydrolases"/>
    <property type="match status" value="1"/>
</dbReference>
<evidence type="ECO:0000313" key="4">
    <source>
        <dbReference type="Proteomes" id="UP000183413"/>
    </source>
</evidence>
<dbReference type="InterPro" id="IPR027417">
    <property type="entry name" value="P-loop_NTPase"/>
</dbReference>
<dbReference type="eggNOG" id="COG5635">
    <property type="taxonomic scope" value="Bacteria"/>
</dbReference>
<feature type="transmembrane region" description="Helical" evidence="1">
    <location>
        <begin position="735"/>
        <end position="761"/>
    </location>
</feature>
<dbReference type="EMBL" id="FOVH01000009">
    <property type="protein sequence ID" value="SFO73831.1"/>
    <property type="molecule type" value="Genomic_DNA"/>
</dbReference>
<feature type="transmembrane region" description="Helical" evidence="1">
    <location>
        <begin position="93"/>
        <end position="113"/>
    </location>
</feature>
<accession>A0A1I5JN36</accession>
<dbReference type="InterPro" id="IPR007111">
    <property type="entry name" value="NACHT_NTPase"/>
</dbReference>
<keyword evidence="1" id="KW-0812">Transmembrane</keyword>
<dbReference type="Pfam" id="PF05729">
    <property type="entry name" value="NACHT"/>
    <property type="match status" value="1"/>
</dbReference>
<keyword evidence="4" id="KW-1185">Reference proteome</keyword>
<reference evidence="3 4" key="1">
    <citation type="submission" date="2016-10" db="EMBL/GenBank/DDBJ databases">
        <authorList>
            <person name="de Groot N.N."/>
        </authorList>
    </citation>
    <scope>NUCLEOTIDE SEQUENCE [LARGE SCALE GENOMIC DNA]</scope>
    <source>
        <strain evidence="3 4">DSM 43067</strain>
    </source>
</reference>
<evidence type="ECO:0000259" key="2">
    <source>
        <dbReference type="Pfam" id="PF05729"/>
    </source>
</evidence>
<keyword evidence="1" id="KW-0472">Membrane</keyword>
<name>A0A1I5JN36_9ACTN</name>
<feature type="transmembrane region" description="Helical" evidence="1">
    <location>
        <begin position="767"/>
        <end position="793"/>
    </location>
</feature>
<dbReference type="InParanoid" id="A0A1I5JN36"/>
<feature type="transmembrane region" description="Helical" evidence="1">
    <location>
        <begin position="692"/>
        <end position="714"/>
    </location>
</feature>
<evidence type="ECO:0000313" key="3">
    <source>
        <dbReference type="EMBL" id="SFO73831.1"/>
    </source>
</evidence>
<evidence type="ECO:0000256" key="1">
    <source>
        <dbReference type="SAM" id="Phobius"/>
    </source>
</evidence>
<feature type="transmembrane region" description="Helical" evidence="1">
    <location>
        <begin position="532"/>
        <end position="552"/>
    </location>
</feature>
<feature type="domain" description="NACHT" evidence="2">
    <location>
        <begin position="217"/>
        <end position="368"/>
    </location>
</feature>
<feature type="transmembrane region" description="Helical" evidence="1">
    <location>
        <begin position="52"/>
        <end position="73"/>
    </location>
</feature>
<sequence>MDYLLPGGHALHISGYLPGGFGWAGMGCLWTLASAVRGIGVKMAIMGKGKGWWPWLAVLAAVAGVLALAGWTFEPLLFGKDKDWLEEAANRAQLTGGLLLGAAVALVTTVRWARQRSRRLGAAPAADTLAQAKQVLAELVDQQWKQEARLRSLDDPDPIPVRWRTPDAAELMDHAVNIDPSAGPPGGPAGGSARLWWAASSADIGALADRFRRTRRRRLVILGGPGTGKTTLALQLLLHLLATRTADEPVPILLPVAGWDTRRHPRLQDWIADRLTGDYPALRAPELGAEVARALAGRGHILPVLDGLDELPPPAHTAVITALNRSLGGDDQLILTSRTTEFTAAISAAGDVITSAAVLEPRPLTPAAAADHLTRCLPPSPGPAWQQTLTALRATPPAGQSPPGQGHRPAAALADLTATPLGLWLVRTVYTAPGADPAPLTDPDRFPTPAALQAHLLDQLIPALITTRIPSDNPAEPFRPRRRHDPAQVHHWLGYLAHHLTTQPATSGQGTRDLAWWRLAATTNTFTATTRLVITLTIALTTGLTTGLAGGITEGLFLGGLMAGLVYGLAGGATLGLAAGLAVGITARSWTHDPPGYADLHLRRRSATLARSLATRLPHGLAAGLAVGFVLNLTATVGEYYLAVNSHTSYYKFRGSGGFFAADGYVPTGYEEAGNLADFLTANPVKTLMDCLLIGLILGPPLAIGLGIMAWAATPARTHHATTPMSSWRTDRRLNLLRFFTATFAFVLTGTLVSGIAATFFESTDELVVGLVSGPLYGLLVGAPTGFAFGLMFGKHRAWWAYLIATWKLARAGHLPHRLMPFLDDCHRLGLLRTVGPYYQFRHAELHDHLAATHPPPHNTSRRHRRLT</sequence>
<gene>
    <name evidence="3" type="ORF">SAMN04489713_10960</name>
</gene>
<feature type="transmembrane region" description="Helical" evidence="1">
    <location>
        <begin position="621"/>
        <end position="643"/>
    </location>
</feature>
<feature type="transmembrane region" description="Helical" evidence="1">
    <location>
        <begin position="20"/>
        <end position="40"/>
    </location>
</feature>
<protein>
    <submittedName>
        <fullName evidence="3">NACHT domain-containing protein</fullName>
    </submittedName>
</protein>
<dbReference type="STRING" id="1993.SAMN04489713_10960"/>
<proteinExistence type="predicted"/>
<dbReference type="Proteomes" id="UP000183413">
    <property type="component" value="Unassembled WGS sequence"/>
</dbReference>
<keyword evidence="1" id="KW-1133">Transmembrane helix</keyword>
<feature type="transmembrane region" description="Helical" evidence="1">
    <location>
        <begin position="564"/>
        <end position="585"/>
    </location>
</feature>
<organism evidence="3 4">
    <name type="scientific">Actinomadura madurae</name>
    <dbReference type="NCBI Taxonomy" id="1993"/>
    <lineage>
        <taxon>Bacteria</taxon>
        <taxon>Bacillati</taxon>
        <taxon>Actinomycetota</taxon>
        <taxon>Actinomycetes</taxon>
        <taxon>Streptosporangiales</taxon>
        <taxon>Thermomonosporaceae</taxon>
        <taxon>Actinomadura</taxon>
    </lineage>
</organism>